<evidence type="ECO:0000259" key="2">
    <source>
        <dbReference type="Pfam" id="PF01979"/>
    </source>
</evidence>
<protein>
    <submittedName>
        <fullName evidence="3">Cytosine/adenosine deaminase-related metal-dependent hydrolase</fullName>
    </submittedName>
</protein>
<dbReference type="InterPro" id="IPR006680">
    <property type="entry name" value="Amidohydro-rel"/>
</dbReference>
<dbReference type="InterPro" id="IPR011059">
    <property type="entry name" value="Metal-dep_hydrolase_composite"/>
</dbReference>
<dbReference type="Proteomes" id="UP000294498">
    <property type="component" value="Unassembled WGS sequence"/>
</dbReference>
<evidence type="ECO:0000313" key="4">
    <source>
        <dbReference type="Proteomes" id="UP000294498"/>
    </source>
</evidence>
<organism evidence="3 4">
    <name type="scientific">Dinghuibacter silviterrae</name>
    <dbReference type="NCBI Taxonomy" id="1539049"/>
    <lineage>
        <taxon>Bacteria</taxon>
        <taxon>Pseudomonadati</taxon>
        <taxon>Bacteroidota</taxon>
        <taxon>Chitinophagia</taxon>
        <taxon>Chitinophagales</taxon>
        <taxon>Chitinophagaceae</taxon>
        <taxon>Dinghuibacter</taxon>
    </lineage>
</organism>
<dbReference type="Pfam" id="PF01979">
    <property type="entry name" value="Amidohydro_1"/>
    <property type="match status" value="1"/>
</dbReference>
<dbReference type="SUPFAM" id="SSF51556">
    <property type="entry name" value="Metallo-dependent hydrolases"/>
    <property type="match status" value="1"/>
</dbReference>
<name>A0A4R8DI48_9BACT</name>
<dbReference type="RefSeq" id="WP_133997376.1">
    <property type="nucleotide sequence ID" value="NZ_SODV01000002.1"/>
</dbReference>
<dbReference type="EMBL" id="SODV01000002">
    <property type="protein sequence ID" value="TDW96620.1"/>
    <property type="molecule type" value="Genomic_DNA"/>
</dbReference>
<keyword evidence="1 3" id="KW-0378">Hydrolase</keyword>
<reference evidence="3 4" key="1">
    <citation type="submission" date="2019-03" db="EMBL/GenBank/DDBJ databases">
        <title>Genomic Encyclopedia of Type Strains, Phase IV (KMG-IV): sequencing the most valuable type-strain genomes for metagenomic binning, comparative biology and taxonomic classification.</title>
        <authorList>
            <person name="Goeker M."/>
        </authorList>
    </citation>
    <scope>NUCLEOTIDE SEQUENCE [LARGE SCALE GENOMIC DNA]</scope>
    <source>
        <strain evidence="3 4">DSM 100059</strain>
    </source>
</reference>
<comment type="caution">
    <text evidence="3">The sequence shown here is derived from an EMBL/GenBank/DDBJ whole genome shotgun (WGS) entry which is preliminary data.</text>
</comment>
<gene>
    <name evidence="3" type="ORF">EDB95_4453</name>
</gene>
<sequence>MMVLENLRPIEGPASLRIGIRGGRIAFVGEDGAGPAFGPDRVIDLDGAMIFPGLINSHDHLEFNSFPALGREHYANYVEWGSRIHATCREDIDRVLKIPPAMRVQWGLYKNLLGGVTTVVHHGPAFPLENPCIRVFRECQSIHSVQLEPRWRQRLNNPLQWGRPCVIHIGEGTDEGASREIDRLTLWNTLHRPLVGVHGVAMNTDQAAHFKALVWCPQSNFFLLGRTAAIDQLGRHTALLFGTDSTLTGDWNIWDHLRSARDTGLAADPDIYDMLTTTPARIWGLGGGALAPGCAADLTIARPRGDGWNAFYALDPADIELVIAGGRVRLADGRWVRALTHLGHDFDGWSRVLLEGREKWVPGDLPGLARQILAFDERAEFPFLCET</sequence>
<dbReference type="SUPFAM" id="SSF51338">
    <property type="entry name" value="Composite domain of metallo-dependent hydrolases"/>
    <property type="match status" value="1"/>
</dbReference>
<dbReference type="InterPro" id="IPR050287">
    <property type="entry name" value="MTA/SAH_deaminase"/>
</dbReference>
<dbReference type="InterPro" id="IPR032466">
    <property type="entry name" value="Metal_Hydrolase"/>
</dbReference>
<keyword evidence="4" id="KW-1185">Reference proteome</keyword>
<evidence type="ECO:0000313" key="3">
    <source>
        <dbReference type="EMBL" id="TDW96620.1"/>
    </source>
</evidence>
<dbReference type="Gene3D" id="3.20.20.140">
    <property type="entry name" value="Metal-dependent hydrolases"/>
    <property type="match status" value="2"/>
</dbReference>
<evidence type="ECO:0000256" key="1">
    <source>
        <dbReference type="ARBA" id="ARBA00022801"/>
    </source>
</evidence>
<proteinExistence type="predicted"/>
<dbReference type="GO" id="GO:0016810">
    <property type="term" value="F:hydrolase activity, acting on carbon-nitrogen (but not peptide) bonds"/>
    <property type="evidence" value="ECO:0007669"/>
    <property type="project" value="InterPro"/>
</dbReference>
<dbReference type="OrthoDB" id="9807210at2"/>
<dbReference type="AlphaFoldDB" id="A0A4R8DI48"/>
<dbReference type="PANTHER" id="PTHR43794">
    <property type="entry name" value="AMINOHYDROLASE SSNA-RELATED"/>
    <property type="match status" value="1"/>
</dbReference>
<dbReference type="Gene3D" id="2.30.40.10">
    <property type="entry name" value="Urease, subunit C, domain 1"/>
    <property type="match status" value="1"/>
</dbReference>
<accession>A0A4R8DI48</accession>
<feature type="domain" description="Amidohydrolase-related" evidence="2">
    <location>
        <begin position="214"/>
        <end position="327"/>
    </location>
</feature>
<dbReference type="PANTHER" id="PTHR43794:SF11">
    <property type="entry name" value="AMIDOHYDROLASE-RELATED DOMAIN-CONTAINING PROTEIN"/>
    <property type="match status" value="1"/>
</dbReference>